<evidence type="ECO:0000256" key="1">
    <source>
        <dbReference type="ARBA" id="ARBA00004141"/>
    </source>
</evidence>
<comment type="similarity">
    <text evidence="10">Belongs to the CDP-alcohol phosphatidyltransferase class-I family.</text>
</comment>
<dbReference type="InterPro" id="IPR050324">
    <property type="entry name" value="CDP-alcohol_PTase-I"/>
</dbReference>
<dbReference type="InterPro" id="IPR043130">
    <property type="entry name" value="CDP-OH_PTrfase_TM_dom"/>
</dbReference>
<keyword evidence="9" id="KW-1208">Phospholipid metabolism</keyword>
<dbReference type="InterPro" id="IPR048254">
    <property type="entry name" value="CDP_ALCOHOL_P_TRANSF_CS"/>
</dbReference>
<keyword evidence="3 10" id="KW-0808">Transferase</keyword>
<dbReference type="InterPro" id="IPR000462">
    <property type="entry name" value="CDP-OH_P_trans"/>
</dbReference>
<keyword evidence="4" id="KW-0812">Transmembrane</keyword>
<evidence type="ECO:0000256" key="7">
    <source>
        <dbReference type="ARBA" id="ARBA00023136"/>
    </source>
</evidence>
<dbReference type="EMBL" id="HBDX01005673">
    <property type="protein sequence ID" value="CAD8224151.1"/>
    <property type="molecule type" value="Transcribed_RNA"/>
</dbReference>
<keyword evidence="2" id="KW-0444">Lipid biosynthesis</keyword>
<dbReference type="AlphaFoldDB" id="A0A7R9XRG1"/>
<dbReference type="GO" id="GO:0016020">
    <property type="term" value="C:membrane"/>
    <property type="evidence" value="ECO:0007669"/>
    <property type="project" value="UniProtKB-SubCell"/>
</dbReference>
<feature type="compositionally biased region" description="Basic and acidic residues" evidence="11">
    <location>
        <begin position="27"/>
        <end position="36"/>
    </location>
</feature>
<protein>
    <submittedName>
        <fullName evidence="12">Uncharacterized protein</fullName>
    </submittedName>
</protein>
<dbReference type="Gene3D" id="1.20.120.1760">
    <property type="match status" value="1"/>
</dbReference>
<name>A0A7R9XRG1_9CHLO</name>
<dbReference type="Pfam" id="PF01066">
    <property type="entry name" value="CDP-OH_P_transf"/>
    <property type="match status" value="1"/>
</dbReference>
<reference evidence="12" key="1">
    <citation type="submission" date="2021-01" db="EMBL/GenBank/DDBJ databases">
        <authorList>
            <person name="Corre E."/>
            <person name="Pelletier E."/>
            <person name="Niang G."/>
            <person name="Scheremetjew M."/>
            <person name="Finn R."/>
            <person name="Kale V."/>
            <person name="Holt S."/>
            <person name="Cochrane G."/>
            <person name="Meng A."/>
            <person name="Brown T."/>
            <person name="Cohen L."/>
        </authorList>
    </citation>
    <scope>NUCLEOTIDE SEQUENCE</scope>
    <source>
        <strain evidence="12">Clade-A-BCC118000</strain>
    </source>
</reference>
<evidence type="ECO:0000256" key="4">
    <source>
        <dbReference type="ARBA" id="ARBA00022692"/>
    </source>
</evidence>
<comment type="subcellular location">
    <subcellularLocation>
        <location evidence="1">Membrane</location>
        <topology evidence="1">Multi-pass membrane protein</topology>
    </subcellularLocation>
</comment>
<keyword evidence="6" id="KW-0443">Lipid metabolism</keyword>
<evidence type="ECO:0000256" key="9">
    <source>
        <dbReference type="ARBA" id="ARBA00023264"/>
    </source>
</evidence>
<proteinExistence type="inferred from homology"/>
<evidence type="ECO:0000313" key="12">
    <source>
        <dbReference type="EMBL" id="CAD8224151.1"/>
    </source>
</evidence>
<accession>A0A7R9XRG1</accession>
<evidence type="ECO:0000256" key="8">
    <source>
        <dbReference type="ARBA" id="ARBA00023209"/>
    </source>
</evidence>
<evidence type="ECO:0000256" key="5">
    <source>
        <dbReference type="ARBA" id="ARBA00022989"/>
    </source>
</evidence>
<dbReference type="PROSITE" id="PS00379">
    <property type="entry name" value="CDP_ALCOHOL_P_TRANSF"/>
    <property type="match status" value="1"/>
</dbReference>
<dbReference type="GO" id="GO:0032049">
    <property type="term" value="P:cardiolipin biosynthetic process"/>
    <property type="evidence" value="ECO:0007669"/>
    <property type="project" value="TreeGrafter"/>
</dbReference>
<sequence length="302" mass="31910">MASDARGRDAAVLAFARVRGFAASARAETETTSTRDDEGDDETTVNSKREQMRDERNFNAPNALCVGRIVAGPALAYGVASGASPELVLGGVAAAAFTDYLDGFLARRWKQGTILGSYLDPIADKVFVGCVGTALALEGSLPVWLVGLLVSRDAIHVVGGAWRRAGALGWKWKTVGEFLGFDDKPVSRPPPTGAAALAGFDFDEVEQLGSKRGALRPLFIGKVNTALQMALITFAVSEPVFAAHAGSPMMAPALELVADRTVRVILEYATAASAVVATAEYTRIFLAHPGFDADGQIKVRKK</sequence>
<dbReference type="PANTHER" id="PTHR14269:SF60">
    <property type="entry name" value="CARDIOLIPIN SYNTHASE (CMP-FORMING)"/>
    <property type="match status" value="1"/>
</dbReference>
<evidence type="ECO:0000256" key="11">
    <source>
        <dbReference type="SAM" id="MobiDB-lite"/>
    </source>
</evidence>
<evidence type="ECO:0000256" key="2">
    <source>
        <dbReference type="ARBA" id="ARBA00022516"/>
    </source>
</evidence>
<keyword evidence="8" id="KW-0594">Phospholipid biosynthesis</keyword>
<dbReference type="GO" id="GO:0043337">
    <property type="term" value="F:cardiolipin synthase (CMP-forming)"/>
    <property type="evidence" value="ECO:0007669"/>
    <property type="project" value="TreeGrafter"/>
</dbReference>
<keyword evidence="7" id="KW-0472">Membrane</keyword>
<dbReference type="GO" id="GO:0005739">
    <property type="term" value="C:mitochondrion"/>
    <property type="evidence" value="ECO:0007669"/>
    <property type="project" value="TreeGrafter"/>
</dbReference>
<dbReference type="PANTHER" id="PTHR14269">
    <property type="entry name" value="CDP-DIACYLGLYCEROL--GLYCEROL-3-PHOSPHATE 3-PHOSPHATIDYLTRANSFERASE-RELATED"/>
    <property type="match status" value="1"/>
</dbReference>
<evidence type="ECO:0000256" key="6">
    <source>
        <dbReference type="ARBA" id="ARBA00023098"/>
    </source>
</evidence>
<feature type="region of interest" description="Disordered" evidence="11">
    <location>
        <begin position="26"/>
        <end position="53"/>
    </location>
</feature>
<evidence type="ECO:0000256" key="3">
    <source>
        <dbReference type="ARBA" id="ARBA00022679"/>
    </source>
</evidence>
<evidence type="ECO:0000256" key="10">
    <source>
        <dbReference type="RuleBase" id="RU003750"/>
    </source>
</evidence>
<gene>
    <name evidence="12" type="ORF">OLUC0939_LOCUS4877</name>
</gene>
<keyword evidence="5" id="KW-1133">Transmembrane helix</keyword>
<organism evidence="12">
    <name type="scientific">Ostreococcus sp. 'lucimarinus'</name>
    <dbReference type="NCBI Taxonomy" id="242159"/>
    <lineage>
        <taxon>Eukaryota</taxon>
        <taxon>Viridiplantae</taxon>
        <taxon>Chlorophyta</taxon>
        <taxon>Mamiellophyceae</taxon>
        <taxon>Mamiellales</taxon>
        <taxon>Bathycoccaceae</taxon>
        <taxon>Ostreococcus</taxon>
    </lineage>
</organism>